<dbReference type="InterPro" id="IPR011948">
    <property type="entry name" value="Dullard_phosphatase"/>
</dbReference>
<feature type="compositionally biased region" description="Polar residues" evidence="9">
    <location>
        <begin position="211"/>
        <end position="224"/>
    </location>
</feature>
<sequence>SAIPVSKDICAHVIDSINAKYDSFESCKKGKICTNDKRCCRPLLNNRNRSNSSTTAYRNSLSSHESKSSTISSNEDTNNDKDFYVSDNGSNNIIMSTPMQRSPLSLRRNLQSPLPRPNHSLPYYGSKMDGYNNIRNNGITNMPQSRTVVPLVSSGLPNDYYDQYGYAISSINRSPNLSGVERRHIYHNQPKKPGSFPLHLPTSPPPPSTTYNIETGNYNNNKQYQNRDRSSIYHDLNNSVYSNESPKAVKKNSLYSSNYTSRETPTMVRSSKINPKSSSYDIPYYPQYEGFIPGRDKKLDIDKKLNSLHIVPRNSNALSIINNFQSQERGRFPSKNIDNKIILYKNHDKDQEPLTTNTTTITTPIDNKQHSKGNDIKMRKKAKVPRFISTFCCCLRPPNNLRSHEYCNKKSNGLNTSINSEQNSKNNKSNGYSSNNNTIMNIKNNDNLLTVENGKVSTVGNTNESLTNIITQVSKDEMSHGVSSYREELKEIGNANNFSEKKQNEIIKNIQTFNEDVLLSPVLPKDVGKKCLVIDLDETLVHSSFLPVQNADFIIPVEIEGVQHKVYVLKRPFVDEFLDAVGKKYECILFTASLAKYADPVSDLLDPKGNLRSRLFRESCVLYNGNYVKDLSKLGRPLDQIIIIDNSPASYAFHPENAIAVKSWFDDKEDRVLLDCLTFLDKMADAPTVYSFKDRDSSTIENNYNTFGIKSREVIASFDG</sequence>
<evidence type="ECO:0000256" key="6">
    <source>
        <dbReference type="ARBA" id="ARBA00022912"/>
    </source>
</evidence>
<evidence type="ECO:0000313" key="12">
    <source>
        <dbReference type="WBParaSite" id="TCONS_00012226.p1"/>
    </source>
</evidence>
<dbReference type="InterPro" id="IPR050365">
    <property type="entry name" value="TIM50"/>
</dbReference>
<organism evidence="11 12">
    <name type="scientific">Strongyloides stercoralis</name>
    <name type="common">Threadworm</name>
    <dbReference type="NCBI Taxonomy" id="6248"/>
    <lineage>
        <taxon>Eukaryota</taxon>
        <taxon>Metazoa</taxon>
        <taxon>Ecdysozoa</taxon>
        <taxon>Nematoda</taxon>
        <taxon>Chromadorea</taxon>
        <taxon>Rhabditida</taxon>
        <taxon>Tylenchina</taxon>
        <taxon>Panagrolaimomorpha</taxon>
        <taxon>Strongyloidoidea</taxon>
        <taxon>Strongyloididae</taxon>
        <taxon>Strongyloides</taxon>
    </lineage>
</organism>
<dbReference type="Gene3D" id="3.40.50.1000">
    <property type="entry name" value="HAD superfamily/HAD-like"/>
    <property type="match status" value="1"/>
</dbReference>
<keyword evidence="4" id="KW-0378">Hydrolase</keyword>
<dbReference type="InterPro" id="IPR036412">
    <property type="entry name" value="HAD-like_sf"/>
</dbReference>
<feature type="region of interest" description="Disordered" evidence="9">
    <location>
        <begin position="187"/>
        <end position="225"/>
    </location>
</feature>
<dbReference type="WBParaSite" id="TCONS_00012226.p1">
    <property type="protein sequence ID" value="TCONS_00012226.p1"/>
    <property type="gene ID" value="XLOC_007731"/>
</dbReference>
<keyword evidence="6" id="KW-0904">Protein phosphatase</keyword>
<dbReference type="GO" id="GO:0004722">
    <property type="term" value="F:protein serine/threonine phosphatase activity"/>
    <property type="evidence" value="ECO:0007669"/>
    <property type="project" value="UniProtKB-EC"/>
</dbReference>
<dbReference type="NCBIfam" id="TIGR02251">
    <property type="entry name" value="HIF-SF_euk"/>
    <property type="match status" value="1"/>
</dbReference>
<dbReference type="PROSITE" id="PS50969">
    <property type="entry name" value="FCP1"/>
    <property type="match status" value="1"/>
</dbReference>
<protein>
    <recommendedName>
        <fullName evidence="2">protein-serine/threonine phosphatase</fullName>
        <ecNumber evidence="2">3.1.3.16</ecNumber>
    </recommendedName>
</protein>
<dbReference type="InterPro" id="IPR004274">
    <property type="entry name" value="FCP1_dom"/>
</dbReference>
<evidence type="ECO:0000259" key="10">
    <source>
        <dbReference type="PROSITE" id="PS50969"/>
    </source>
</evidence>
<accession>A0AAF5DJG1</accession>
<keyword evidence="3" id="KW-0479">Metal-binding</keyword>
<evidence type="ECO:0000256" key="7">
    <source>
        <dbReference type="ARBA" id="ARBA00047761"/>
    </source>
</evidence>
<keyword evidence="5" id="KW-0460">Magnesium</keyword>
<evidence type="ECO:0000256" key="9">
    <source>
        <dbReference type="SAM" id="MobiDB-lite"/>
    </source>
</evidence>
<evidence type="ECO:0000256" key="4">
    <source>
        <dbReference type="ARBA" id="ARBA00022801"/>
    </source>
</evidence>
<dbReference type="SMART" id="SM00577">
    <property type="entry name" value="CPDc"/>
    <property type="match status" value="1"/>
</dbReference>
<dbReference type="InterPro" id="IPR023214">
    <property type="entry name" value="HAD_sf"/>
</dbReference>
<reference evidence="12" key="1">
    <citation type="submission" date="2024-02" db="UniProtKB">
        <authorList>
            <consortium name="WormBaseParasite"/>
        </authorList>
    </citation>
    <scope>IDENTIFICATION</scope>
</reference>
<dbReference type="EC" id="3.1.3.16" evidence="2"/>
<dbReference type="FunFam" id="3.40.50.1000:FF:000192">
    <property type="entry name" value="CTD small phosphatase-like protein"/>
    <property type="match status" value="1"/>
</dbReference>
<evidence type="ECO:0000313" key="11">
    <source>
        <dbReference type="Proteomes" id="UP000035681"/>
    </source>
</evidence>
<evidence type="ECO:0000256" key="5">
    <source>
        <dbReference type="ARBA" id="ARBA00022842"/>
    </source>
</evidence>
<dbReference type="PANTHER" id="PTHR12210">
    <property type="entry name" value="DULLARD PROTEIN PHOSPHATASE"/>
    <property type="match status" value="1"/>
</dbReference>
<feature type="compositionally biased region" description="Basic and acidic residues" evidence="9">
    <location>
        <begin position="367"/>
        <end position="377"/>
    </location>
</feature>
<feature type="domain" description="FCP1 homology" evidence="10">
    <location>
        <begin position="525"/>
        <end position="683"/>
    </location>
</feature>
<comment type="catalytic activity">
    <reaction evidence="7">
        <text>O-phospho-L-seryl-[protein] + H2O = L-seryl-[protein] + phosphate</text>
        <dbReference type="Rhea" id="RHEA:20629"/>
        <dbReference type="Rhea" id="RHEA-COMP:9863"/>
        <dbReference type="Rhea" id="RHEA-COMP:11604"/>
        <dbReference type="ChEBI" id="CHEBI:15377"/>
        <dbReference type="ChEBI" id="CHEBI:29999"/>
        <dbReference type="ChEBI" id="CHEBI:43474"/>
        <dbReference type="ChEBI" id="CHEBI:83421"/>
        <dbReference type="EC" id="3.1.3.16"/>
    </reaction>
</comment>
<proteinExistence type="predicted"/>
<evidence type="ECO:0000256" key="1">
    <source>
        <dbReference type="ARBA" id="ARBA00001946"/>
    </source>
</evidence>
<feature type="region of interest" description="Disordered" evidence="9">
    <location>
        <begin position="353"/>
        <end position="377"/>
    </location>
</feature>
<feature type="compositionally biased region" description="Polar residues" evidence="9">
    <location>
        <begin position="87"/>
        <end position="112"/>
    </location>
</feature>
<feature type="region of interest" description="Disordered" evidence="9">
    <location>
        <begin position="44"/>
        <end position="124"/>
    </location>
</feature>
<evidence type="ECO:0000256" key="3">
    <source>
        <dbReference type="ARBA" id="ARBA00022723"/>
    </source>
</evidence>
<comment type="catalytic activity">
    <reaction evidence="8">
        <text>O-phospho-L-threonyl-[protein] + H2O = L-threonyl-[protein] + phosphate</text>
        <dbReference type="Rhea" id="RHEA:47004"/>
        <dbReference type="Rhea" id="RHEA-COMP:11060"/>
        <dbReference type="Rhea" id="RHEA-COMP:11605"/>
        <dbReference type="ChEBI" id="CHEBI:15377"/>
        <dbReference type="ChEBI" id="CHEBI:30013"/>
        <dbReference type="ChEBI" id="CHEBI:43474"/>
        <dbReference type="ChEBI" id="CHEBI:61977"/>
        <dbReference type="EC" id="3.1.3.16"/>
    </reaction>
</comment>
<evidence type="ECO:0000256" key="8">
    <source>
        <dbReference type="ARBA" id="ARBA00048336"/>
    </source>
</evidence>
<dbReference type="Pfam" id="PF03031">
    <property type="entry name" value="NIF"/>
    <property type="match status" value="1"/>
</dbReference>
<keyword evidence="11" id="KW-1185">Reference proteome</keyword>
<comment type="cofactor">
    <cofactor evidence="1">
        <name>Mg(2+)</name>
        <dbReference type="ChEBI" id="CHEBI:18420"/>
    </cofactor>
</comment>
<evidence type="ECO:0000256" key="2">
    <source>
        <dbReference type="ARBA" id="ARBA00013081"/>
    </source>
</evidence>
<feature type="compositionally biased region" description="Low complexity" evidence="9">
    <location>
        <begin position="44"/>
        <end position="73"/>
    </location>
</feature>
<dbReference type="CDD" id="cd07521">
    <property type="entry name" value="HAD_FCP1-like"/>
    <property type="match status" value="1"/>
</dbReference>
<dbReference type="GO" id="GO:0046872">
    <property type="term" value="F:metal ion binding"/>
    <property type="evidence" value="ECO:0007669"/>
    <property type="project" value="UniProtKB-KW"/>
</dbReference>
<dbReference type="Proteomes" id="UP000035681">
    <property type="component" value="Unplaced"/>
</dbReference>
<name>A0AAF5DJG1_STRER</name>
<dbReference type="AlphaFoldDB" id="A0AAF5DJG1"/>
<dbReference type="SUPFAM" id="SSF56784">
    <property type="entry name" value="HAD-like"/>
    <property type="match status" value="1"/>
</dbReference>